<accession>D2VEG5</accession>
<dbReference type="Proteomes" id="UP000006671">
    <property type="component" value="Unassembled WGS sequence"/>
</dbReference>
<dbReference type="FunFam" id="3.40.50.720:FF:000084">
    <property type="entry name" value="Short-chain dehydrogenase reductase"/>
    <property type="match status" value="1"/>
</dbReference>
<dbReference type="VEuPathDB" id="AmoebaDB:NAEGRDRAFT_67271"/>
<dbReference type="PRINTS" id="PR00080">
    <property type="entry name" value="SDRFAMILY"/>
</dbReference>
<dbReference type="OrthoDB" id="47007at2759"/>
<dbReference type="InterPro" id="IPR036291">
    <property type="entry name" value="NAD(P)-bd_dom_sf"/>
</dbReference>
<dbReference type="RefSeq" id="XP_002677540.1">
    <property type="nucleotide sequence ID" value="XM_002677494.1"/>
</dbReference>
<evidence type="ECO:0000313" key="2">
    <source>
        <dbReference type="EMBL" id="EFC44796.1"/>
    </source>
</evidence>
<dbReference type="FunCoup" id="D2VEG5">
    <property type="interactions" value="19"/>
</dbReference>
<dbReference type="PANTHER" id="PTHR42760:SF122">
    <property type="entry name" value="NAD(P)-BINDING PROTEIN"/>
    <property type="match status" value="1"/>
</dbReference>
<dbReference type="InterPro" id="IPR002347">
    <property type="entry name" value="SDR_fam"/>
</dbReference>
<dbReference type="PRINTS" id="PR00081">
    <property type="entry name" value="GDHRDH"/>
</dbReference>
<dbReference type="GO" id="GO:0006633">
    <property type="term" value="P:fatty acid biosynthetic process"/>
    <property type="evidence" value="ECO:0007669"/>
    <property type="project" value="TreeGrafter"/>
</dbReference>
<gene>
    <name evidence="2" type="ORF">NAEGRDRAFT_67271</name>
</gene>
<protein>
    <submittedName>
        <fullName evidence="2">Predicted protein</fullName>
    </submittedName>
</protein>
<reference evidence="2 3" key="1">
    <citation type="journal article" date="2010" name="Cell">
        <title>The genome of Naegleria gruberi illuminates early eukaryotic versatility.</title>
        <authorList>
            <person name="Fritz-Laylin L.K."/>
            <person name="Prochnik S.E."/>
            <person name="Ginger M.L."/>
            <person name="Dacks J.B."/>
            <person name="Carpenter M.L."/>
            <person name="Field M.C."/>
            <person name="Kuo A."/>
            <person name="Paredez A."/>
            <person name="Chapman J."/>
            <person name="Pham J."/>
            <person name="Shu S."/>
            <person name="Neupane R."/>
            <person name="Cipriano M."/>
            <person name="Mancuso J."/>
            <person name="Tu H."/>
            <person name="Salamov A."/>
            <person name="Lindquist E."/>
            <person name="Shapiro H."/>
            <person name="Lucas S."/>
            <person name="Grigoriev I.V."/>
            <person name="Cande W.Z."/>
            <person name="Fulton C."/>
            <person name="Rokhsar D.S."/>
            <person name="Dawson S.C."/>
        </authorList>
    </citation>
    <scope>NUCLEOTIDE SEQUENCE [LARGE SCALE GENOMIC DNA]</scope>
    <source>
        <strain evidence="2 3">NEG-M</strain>
    </source>
</reference>
<dbReference type="Pfam" id="PF13561">
    <property type="entry name" value="adh_short_C2"/>
    <property type="match status" value="1"/>
</dbReference>
<dbReference type="InterPro" id="IPR020904">
    <property type="entry name" value="Sc_DH/Rdtase_CS"/>
</dbReference>
<dbReference type="InParanoid" id="D2VEG5"/>
<dbReference type="SUPFAM" id="SSF51735">
    <property type="entry name" value="NAD(P)-binding Rossmann-fold domains"/>
    <property type="match status" value="1"/>
</dbReference>
<proteinExistence type="inferred from homology"/>
<dbReference type="GO" id="GO:0048038">
    <property type="term" value="F:quinone binding"/>
    <property type="evidence" value="ECO:0007669"/>
    <property type="project" value="TreeGrafter"/>
</dbReference>
<evidence type="ECO:0000313" key="3">
    <source>
        <dbReference type="Proteomes" id="UP000006671"/>
    </source>
</evidence>
<dbReference type="KEGG" id="ngr:NAEGRDRAFT_67271"/>
<dbReference type="eggNOG" id="KOG0725">
    <property type="taxonomic scope" value="Eukaryota"/>
</dbReference>
<keyword evidence="3" id="KW-1185">Reference proteome</keyword>
<dbReference type="PANTHER" id="PTHR42760">
    <property type="entry name" value="SHORT-CHAIN DEHYDROGENASES/REDUCTASES FAMILY MEMBER"/>
    <property type="match status" value="1"/>
</dbReference>
<dbReference type="EMBL" id="GG738866">
    <property type="protein sequence ID" value="EFC44796.1"/>
    <property type="molecule type" value="Genomic_DNA"/>
</dbReference>
<dbReference type="GO" id="GO:0016616">
    <property type="term" value="F:oxidoreductase activity, acting on the CH-OH group of donors, NAD or NADP as acceptor"/>
    <property type="evidence" value="ECO:0007669"/>
    <property type="project" value="TreeGrafter"/>
</dbReference>
<evidence type="ECO:0000256" key="1">
    <source>
        <dbReference type="ARBA" id="ARBA00006484"/>
    </source>
</evidence>
<dbReference type="STRING" id="5762.D2VEG5"/>
<dbReference type="AlphaFoldDB" id="D2VEG5"/>
<name>D2VEG5_NAEGR</name>
<organism evidence="3">
    <name type="scientific">Naegleria gruberi</name>
    <name type="common">Amoeba</name>
    <dbReference type="NCBI Taxonomy" id="5762"/>
    <lineage>
        <taxon>Eukaryota</taxon>
        <taxon>Discoba</taxon>
        <taxon>Heterolobosea</taxon>
        <taxon>Tetramitia</taxon>
        <taxon>Eutetramitia</taxon>
        <taxon>Vahlkampfiidae</taxon>
        <taxon>Naegleria</taxon>
    </lineage>
</organism>
<comment type="similarity">
    <text evidence="1">Belongs to the short-chain dehydrogenases/reductases (SDR) family.</text>
</comment>
<dbReference type="Gene3D" id="3.40.50.720">
    <property type="entry name" value="NAD(P)-binding Rossmann-like Domain"/>
    <property type="match status" value="1"/>
</dbReference>
<sequence length="271" mass="29915">MDSRKTVLITGGLNGIGLEISRACLQSKLYNICVADIAIPQEGSLPIDPFQNIEESQGRYLLLHCDVSKEDHVQQVVSKTVETFSRLDAVINNAAISHPHYGAKDITGLSLEEWNRTVSINLTSIFLTTKYAVPHLKQSKGCIINVSSTRALQSEANTEIYSATKGAVLSLTHSLSISLGPEINVNAISPGWIDVQDHQLGKEREYNLRDLDHRQHPVGRVGRPEDVSKLCLYLIQDGCQEGGGFITGQNFVIDGGMTKKMIYLGEPWWNE</sequence>
<dbReference type="GeneID" id="8848330"/>
<dbReference type="OMA" id="RSHVICP"/>
<dbReference type="PROSITE" id="PS00061">
    <property type="entry name" value="ADH_SHORT"/>
    <property type="match status" value="1"/>
</dbReference>